<dbReference type="GO" id="GO:0016020">
    <property type="term" value="C:membrane"/>
    <property type="evidence" value="ECO:0007669"/>
    <property type="project" value="TreeGrafter"/>
</dbReference>
<dbReference type="OrthoDB" id="9796461at2"/>
<dbReference type="PANTHER" id="PTHR23028:SF131">
    <property type="entry name" value="BLR2367 PROTEIN"/>
    <property type="match status" value="1"/>
</dbReference>
<reference evidence="3 4" key="1">
    <citation type="submission" date="2019-12" db="EMBL/GenBank/DDBJ databases">
        <title>The draft genomic sequence of strain Chitinophaga oryziterrae JCM 16595.</title>
        <authorList>
            <person name="Zhang X."/>
        </authorList>
    </citation>
    <scope>NUCLEOTIDE SEQUENCE [LARGE SCALE GENOMIC DNA]</scope>
    <source>
        <strain evidence="3 4">JCM 16595</strain>
    </source>
</reference>
<dbReference type="InterPro" id="IPR050879">
    <property type="entry name" value="Acyltransferase_3"/>
</dbReference>
<dbReference type="RefSeq" id="WP_157301870.1">
    <property type="nucleotide sequence ID" value="NZ_BAAAZB010000026.1"/>
</dbReference>
<feature type="domain" description="Acyltransferase 3" evidence="2">
    <location>
        <begin position="10"/>
        <end position="325"/>
    </location>
</feature>
<organism evidence="3 4">
    <name type="scientific">Chitinophaga oryziterrae</name>
    <dbReference type="NCBI Taxonomy" id="1031224"/>
    <lineage>
        <taxon>Bacteria</taxon>
        <taxon>Pseudomonadati</taxon>
        <taxon>Bacteroidota</taxon>
        <taxon>Chitinophagia</taxon>
        <taxon>Chitinophagales</taxon>
        <taxon>Chitinophagaceae</taxon>
        <taxon>Chitinophaga</taxon>
    </lineage>
</organism>
<feature type="transmembrane region" description="Helical" evidence="1">
    <location>
        <begin position="78"/>
        <end position="96"/>
    </location>
</feature>
<dbReference type="GO" id="GO:0016747">
    <property type="term" value="F:acyltransferase activity, transferring groups other than amino-acyl groups"/>
    <property type="evidence" value="ECO:0007669"/>
    <property type="project" value="InterPro"/>
</dbReference>
<keyword evidence="1" id="KW-0472">Membrane</keyword>
<feature type="transmembrane region" description="Helical" evidence="1">
    <location>
        <begin position="162"/>
        <end position="179"/>
    </location>
</feature>
<evidence type="ECO:0000256" key="1">
    <source>
        <dbReference type="SAM" id="Phobius"/>
    </source>
</evidence>
<name>A0A6N8JFY9_9BACT</name>
<keyword evidence="1" id="KW-0812">Transmembrane</keyword>
<proteinExistence type="predicted"/>
<dbReference type="Proteomes" id="UP000468388">
    <property type="component" value="Unassembled WGS sequence"/>
</dbReference>
<keyword evidence="1" id="KW-1133">Transmembrane helix</keyword>
<feature type="transmembrane region" description="Helical" evidence="1">
    <location>
        <begin position="276"/>
        <end position="296"/>
    </location>
</feature>
<dbReference type="AlphaFoldDB" id="A0A6N8JFY9"/>
<evidence type="ECO:0000313" key="4">
    <source>
        <dbReference type="Proteomes" id="UP000468388"/>
    </source>
</evidence>
<protein>
    <submittedName>
        <fullName evidence="3">Acyltransferase family protein</fullName>
    </submittedName>
</protein>
<feature type="transmembrane region" description="Helical" evidence="1">
    <location>
        <begin position="248"/>
        <end position="264"/>
    </location>
</feature>
<dbReference type="PANTHER" id="PTHR23028">
    <property type="entry name" value="ACETYLTRANSFERASE"/>
    <property type="match status" value="1"/>
</dbReference>
<evidence type="ECO:0000313" key="3">
    <source>
        <dbReference type="EMBL" id="MVT43259.1"/>
    </source>
</evidence>
<feature type="transmembrane region" description="Helical" evidence="1">
    <location>
        <begin position="185"/>
        <end position="204"/>
    </location>
</feature>
<feature type="transmembrane region" description="Helical" evidence="1">
    <location>
        <begin position="211"/>
        <end position="228"/>
    </location>
</feature>
<keyword evidence="4" id="KW-1185">Reference proteome</keyword>
<comment type="caution">
    <text evidence="3">The sequence shown here is derived from an EMBL/GenBank/DDBJ whole genome shotgun (WGS) entry which is preliminary data.</text>
</comment>
<feature type="transmembrane region" description="Helical" evidence="1">
    <location>
        <begin position="37"/>
        <end position="58"/>
    </location>
</feature>
<keyword evidence="3" id="KW-0808">Transferase</keyword>
<evidence type="ECO:0000259" key="2">
    <source>
        <dbReference type="Pfam" id="PF01757"/>
    </source>
</evidence>
<dbReference type="GO" id="GO:0000271">
    <property type="term" value="P:polysaccharide biosynthetic process"/>
    <property type="evidence" value="ECO:0007669"/>
    <property type="project" value="TreeGrafter"/>
</dbReference>
<sequence>MKQENKLWPLEVCRGLAAIYVVLHHSRQMLPHAIQPFLLFGQEAVILFFLLSGFVIHYNYSVKPAFDRADFLWKRFVRIYPIFILVMVLSIVLNLVTGARQEHTDMATFFYNIAGLQDSQLQKPGIGYPTFGDNDPLWSLGYEAWFYVFYAIVGSAKFNRNLLIVVLVSFSAAILFSFYPGKAYLTLLYLPIWWLGAAIAEATLTERTRPFLWGMLVLLIAMGGYVAGSYEQIKNSSNSIGLHPFIEIRHFSAAIVFAIVWMMAQKWLSVKYFAWMEPMAVLAPISYGIYIVHVPLLRGVKFILHDGIIAWCVFIVMTLIMAYLLEIHFQKKIVLPLLLKRKKIPARVTERELVNIKA</sequence>
<keyword evidence="3" id="KW-0012">Acyltransferase</keyword>
<feature type="transmembrane region" description="Helical" evidence="1">
    <location>
        <begin position="308"/>
        <end position="325"/>
    </location>
</feature>
<gene>
    <name evidence="3" type="ORF">GO495_21860</name>
</gene>
<dbReference type="Pfam" id="PF01757">
    <property type="entry name" value="Acyl_transf_3"/>
    <property type="match status" value="1"/>
</dbReference>
<dbReference type="InterPro" id="IPR002656">
    <property type="entry name" value="Acyl_transf_3_dom"/>
</dbReference>
<accession>A0A6N8JFY9</accession>
<dbReference type="EMBL" id="WRXO01000007">
    <property type="protein sequence ID" value="MVT43259.1"/>
    <property type="molecule type" value="Genomic_DNA"/>
</dbReference>